<comment type="similarity">
    <text evidence="1">Belongs to the enoyl-CoA hydratase/isomerase family.</text>
</comment>
<dbReference type="GO" id="GO:0008300">
    <property type="term" value="P:isoprenoid catabolic process"/>
    <property type="evidence" value="ECO:0007669"/>
    <property type="project" value="TreeGrafter"/>
</dbReference>
<dbReference type="SUPFAM" id="SSF52096">
    <property type="entry name" value="ClpP/crotonase"/>
    <property type="match status" value="1"/>
</dbReference>
<dbReference type="PANTHER" id="PTHR42964:SF1">
    <property type="entry name" value="POLYKETIDE BIOSYNTHESIS ENOYL-COA HYDRATASE PKSH-RELATED"/>
    <property type="match status" value="1"/>
</dbReference>
<keyword evidence="3" id="KW-1185">Reference proteome</keyword>
<dbReference type="RefSeq" id="WP_086079187.1">
    <property type="nucleotide sequence ID" value="NZ_CP021111.1"/>
</dbReference>
<accession>A0A1W6ZDS1</accession>
<dbReference type="InterPro" id="IPR014748">
    <property type="entry name" value="Enoyl-CoA_hydra_C"/>
</dbReference>
<organism evidence="2 3">
    <name type="scientific">Bordetella genomosp. 13</name>
    <dbReference type="NCBI Taxonomy" id="463040"/>
    <lineage>
        <taxon>Bacteria</taxon>
        <taxon>Pseudomonadati</taxon>
        <taxon>Pseudomonadota</taxon>
        <taxon>Betaproteobacteria</taxon>
        <taxon>Burkholderiales</taxon>
        <taxon>Alcaligenaceae</taxon>
        <taxon>Bordetella</taxon>
    </lineage>
</organism>
<sequence length="266" mass="28613">MLQTLEVAYGPQTAVVWMNRPDQRNALDPRMIAELTEVFDELGRDGEVRAIVLAGRGKAFCAGADLNHMRASAAAPPAENRADALALAALLQTVHTCPKPTIARVHGACLAGGVGLVAACDIAVASHEARFGLSETRLGLIPAMVSPYVMRAIGARAASRWFLTGELFEASEAWRLGLVHELSPADELDLLVNELLGAFMMTSPEAVAECKRLVRDVAGADIDDALMEDTATRLAARRASNDALEGMTAFLEKRVPGWVPQWEEDR</sequence>
<protein>
    <submittedName>
        <fullName evidence="2">Enoyl-CoA hydratase</fullName>
    </submittedName>
</protein>
<dbReference type="InterPro" id="IPR029045">
    <property type="entry name" value="ClpP/crotonase-like_dom_sf"/>
</dbReference>
<dbReference type="GO" id="GO:0003824">
    <property type="term" value="F:catalytic activity"/>
    <property type="evidence" value="ECO:0007669"/>
    <property type="project" value="UniProtKB-ARBA"/>
</dbReference>
<evidence type="ECO:0000313" key="2">
    <source>
        <dbReference type="EMBL" id="ARP95422.1"/>
    </source>
</evidence>
<gene>
    <name evidence="2" type="ORF">CAL15_14130</name>
</gene>
<dbReference type="STRING" id="463040.CAL15_14130"/>
<dbReference type="Pfam" id="PF00378">
    <property type="entry name" value="ECH_1"/>
    <property type="match status" value="1"/>
</dbReference>
<name>A0A1W6ZDS1_9BORD</name>
<evidence type="ECO:0000313" key="3">
    <source>
        <dbReference type="Proteomes" id="UP000194161"/>
    </source>
</evidence>
<dbReference type="KEGG" id="bgm:CAL15_14130"/>
<dbReference type="CDD" id="cd06558">
    <property type="entry name" value="crotonase-like"/>
    <property type="match status" value="1"/>
</dbReference>
<dbReference type="EMBL" id="CP021111">
    <property type="protein sequence ID" value="ARP95422.1"/>
    <property type="molecule type" value="Genomic_DNA"/>
</dbReference>
<dbReference type="Gene3D" id="3.90.226.10">
    <property type="entry name" value="2-enoyl-CoA Hydratase, Chain A, domain 1"/>
    <property type="match status" value="1"/>
</dbReference>
<dbReference type="AlphaFoldDB" id="A0A1W6ZDS1"/>
<dbReference type="InterPro" id="IPR001753">
    <property type="entry name" value="Enoyl-CoA_hydra/iso"/>
</dbReference>
<evidence type="ECO:0000256" key="1">
    <source>
        <dbReference type="ARBA" id="ARBA00005254"/>
    </source>
</evidence>
<proteinExistence type="inferred from homology"/>
<dbReference type="Proteomes" id="UP000194161">
    <property type="component" value="Chromosome"/>
</dbReference>
<dbReference type="InterPro" id="IPR051683">
    <property type="entry name" value="Enoyl-CoA_Hydratase/Isomerase"/>
</dbReference>
<dbReference type="OrthoDB" id="9807606at2"/>
<dbReference type="PANTHER" id="PTHR42964">
    <property type="entry name" value="ENOYL-COA HYDRATASE"/>
    <property type="match status" value="1"/>
</dbReference>
<dbReference type="Gene3D" id="1.10.12.10">
    <property type="entry name" value="Lyase 2-enoyl-coa Hydratase, Chain A, domain 2"/>
    <property type="match status" value="1"/>
</dbReference>
<reference evidence="2 3" key="1">
    <citation type="submission" date="2017-05" db="EMBL/GenBank/DDBJ databases">
        <title>Complete and WGS of Bordetella genogroups.</title>
        <authorList>
            <person name="Spilker T."/>
            <person name="LiPuma J."/>
        </authorList>
    </citation>
    <scope>NUCLEOTIDE SEQUENCE [LARGE SCALE GENOMIC DNA]</scope>
    <source>
        <strain evidence="2 3">AU7206</strain>
    </source>
</reference>